<dbReference type="EMBL" id="ASPP01006835">
    <property type="protein sequence ID" value="ETO28141.1"/>
    <property type="molecule type" value="Genomic_DNA"/>
</dbReference>
<protein>
    <submittedName>
        <fullName evidence="2">Uncharacterized protein</fullName>
    </submittedName>
</protein>
<name>X6NQ38_RETFI</name>
<evidence type="ECO:0000313" key="3">
    <source>
        <dbReference type="Proteomes" id="UP000023152"/>
    </source>
</evidence>
<evidence type="ECO:0000313" key="2">
    <source>
        <dbReference type="EMBL" id="ETO28141.1"/>
    </source>
</evidence>
<dbReference type="Proteomes" id="UP000023152">
    <property type="component" value="Unassembled WGS sequence"/>
</dbReference>
<reference evidence="2 3" key="1">
    <citation type="journal article" date="2013" name="Curr. Biol.">
        <title>The Genome of the Foraminiferan Reticulomyxa filosa.</title>
        <authorList>
            <person name="Glockner G."/>
            <person name="Hulsmann N."/>
            <person name="Schleicher M."/>
            <person name="Noegel A.A."/>
            <person name="Eichinger L."/>
            <person name="Gallinger C."/>
            <person name="Pawlowski J."/>
            <person name="Sierra R."/>
            <person name="Euteneuer U."/>
            <person name="Pillet L."/>
            <person name="Moustafa A."/>
            <person name="Platzer M."/>
            <person name="Groth M."/>
            <person name="Szafranski K."/>
            <person name="Schliwa M."/>
        </authorList>
    </citation>
    <scope>NUCLEOTIDE SEQUENCE [LARGE SCALE GENOMIC DNA]</scope>
</reference>
<sequence>MLFVALKQLPTSSREPCTNFLRKGLQVELRKHFFSFDEIYEKCLFLNKFYDKVANITEEKYVQEPIKRQDADTVQGRCTWGPRKDNSFDRNAFDLVCKHRSIKPLTEASAALLANDFDSVYLMFCQALADKLREPLVNQLLKMLDEHKPLVQAVPAKNFEKFSKRIKSELAQYASPKAARILDYLSVEVAFENVKDLIVGFVKIGKNFKICRIANQLSDKVFVKNNVRYVYVYVIAEHPDNNFIKLVCELRITLKAVFQLNNEQRLLIQHFESFLGTKEATEIQKEVLKKLGETKKEHVRQKSSQQQVEMHGPSSEND</sequence>
<comment type="caution">
    <text evidence="2">The sequence shown here is derived from an EMBL/GenBank/DDBJ whole genome shotgun (WGS) entry which is preliminary data.</text>
</comment>
<evidence type="ECO:0000256" key="1">
    <source>
        <dbReference type="SAM" id="MobiDB-lite"/>
    </source>
</evidence>
<accession>X6NQ38</accession>
<dbReference type="AlphaFoldDB" id="X6NQ38"/>
<feature type="region of interest" description="Disordered" evidence="1">
    <location>
        <begin position="294"/>
        <end position="318"/>
    </location>
</feature>
<gene>
    <name evidence="2" type="ORF">RFI_08991</name>
</gene>
<feature type="compositionally biased region" description="Polar residues" evidence="1">
    <location>
        <begin position="302"/>
        <end position="318"/>
    </location>
</feature>
<keyword evidence="3" id="KW-1185">Reference proteome</keyword>
<organism evidence="2 3">
    <name type="scientific">Reticulomyxa filosa</name>
    <dbReference type="NCBI Taxonomy" id="46433"/>
    <lineage>
        <taxon>Eukaryota</taxon>
        <taxon>Sar</taxon>
        <taxon>Rhizaria</taxon>
        <taxon>Retaria</taxon>
        <taxon>Foraminifera</taxon>
        <taxon>Monothalamids</taxon>
        <taxon>Reticulomyxidae</taxon>
        <taxon>Reticulomyxa</taxon>
    </lineage>
</organism>
<proteinExistence type="predicted"/>